<dbReference type="GO" id="GO:0005886">
    <property type="term" value="C:plasma membrane"/>
    <property type="evidence" value="ECO:0007669"/>
    <property type="project" value="UniProtKB-SubCell"/>
</dbReference>
<evidence type="ECO:0000256" key="4">
    <source>
        <dbReference type="ARBA" id="ARBA00022989"/>
    </source>
</evidence>
<evidence type="ECO:0000256" key="8">
    <source>
        <dbReference type="ARBA" id="ARBA00024235"/>
    </source>
</evidence>
<dbReference type="InterPro" id="IPR011990">
    <property type="entry name" value="TPR-like_helical_dom_sf"/>
</dbReference>
<feature type="domain" description="Ancillary SecYEG translocon subunit/Cell division coordinator CpoB TPR" evidence="10">
    <location>
        <begin position="14"/>
        <end position="215"/>
    </location>
</feature>
<evidence type="ECO:0000259" key="10">
    <source>
        <dbReference type="Pfam" id="PF09976"/>
    </source>
</evidence>
<dbReference type="EMBL" id="CP016895">
    <property type="protein sequence ID" value="AOA59300.1"/>
    <property type="molecule type" value="Genomic_DNA"/>
</dbReference>
<protein>
    <recommendedName>
        <fullName evidence="8">Ancillary SecYEG translocon subunit</fullName>
    </recommendedName>
</protein>
<evidence type="ECO:0000256" key="5">
    <source>
        <dbReference type="ARBA" id="ARBA00023136"/>
    </source>
</evidence>
<dbReference type="STRING" id="1789224.BFG52_13675"/>
<dbReference type="PANTHER" id="PTHR38035:SF1">
    <property type="entry name" value="ANCILLARY SECYEG TRANSLOCON SUBUNIT"/>
    <property type="match status" value="1"/>
</dbReference>
<dbReference type="InterPro" id="IPR018704">
    <property type="entry name" value="SecYEG/CpoB_TPR"/>
</dbReference>
<dbReference type="PANTHER" id="PTHR38035">
    <property type="entry name" value="UPF0070 PROTEIN YFGM"/>
    <property type="match status" value="1"/>
</dbReference>
<organism evidence="11 12">
    <name type="scientific">Acinetobacter larvae</name>
    <dbReference type="NCBI Taxonomy" id="1789224"/>
    <lineage>
        <taxon>Bacteria</taxon>
        <taxon>Pseudomonadati</taxon>
        <taxon>Pseudomonadota</taxon>
        <taxon>Gammaproteobacteria</taxon>
        <taxon>Moraxellales</taxon>
        <taxon>Moraxellaceae</taxon>
        <taxon>Acinetobacter</taxon>
    </lineage>
</organism>
<keyword evidence="5 9" id="KW-0472">Membrane</keyword>
<keyword evidence="3 9" id="KW-0812">Transmembrane</keyword>
<evidence type="ECO:0000256" key="6">
    <source>
        <dbReference type="ARBA" id="ARBA00023186"/>
    </source>
</evidence>
<evidence type="ECO:0000256" key="3">
    <source>
        <dbReference type="ARBA" id="ARBA00022692"/>
    </source>
</evidence>
<sequence length="234" mass="26251">MSAMTENEQLDDLKSFLKKYGSKVLSLILVALIAFFAWQYWQNKNTAKLQKQTAKTAMFMDEARALGDQPDAKAFAALAASAESILQEDPDSVQALQAQLVMAKQAYNKNDYALAERILTKAESSKLKDEGLRSILLIQLADTQLAQKKFDVALKTLDKVQEDTFKATVDEARGDIYVAKNDIANAKKAYQAAWNTLIERKQERQILQIKLESVGVLVEDPDLERPILTHVDEL</sequence>
<evidence type="ECO:0000256" key="2">
    <source>
        <dbReference type="ARBA" id="ARBA00022475"/>
    </source>
</evidence>
<evidence type="ECO:0000256" key="1">
    <source>
        <dbReference type="ARBA" id="ARBA00004401"/>
    </source>
</evidence>
<name>A0A1B2M276_9GAMM</name>
<keyword evidence="6" id="KW-0143">Chaperone</keyword>
<comment type="subcellular location">
    <subcellularLocation>
        <location evidence="1">Cell membrane</location>
        <topology evidence="1">Single-pass type II membrane protein</topology>
    </subcellularLocation>
</comment>
<keyword evidence="12" id="KW-1185">Reference proteome</keyword>
<keyword evidence="4 9" id="KW-1133">Transmembrane helix</keyword>
<dbReference type="Gene3D" id="1.25.40.10">
    <property type="entry name" value="Tetratricopeptide repeat domain"/>
    <property type="match status" value="1"/>
</dbReference>
<dbReference type="RefSeq" id="WP_067557385.1">
    <property type="nucleotide sequence ID" value="NZ_CP016895.1"/>
</dbReference>
<feature type="transmembrane region" description="Helical" evidence="9">
    <location>
        <begin position="20"/>
        <end position="41"/>
    </location>
</feature>
<dbReference type="InterPro" id="IPR026039">
    <property type="entry name" value="YfgM"/>
</dbReference>
<dbReference type="KEGG" id="ala:BFG52_13675"/>
<evidence type="ECO:0000313" key="11">
    <source>
        <dbReference type="EMBL" id="AOA59300.1"/>
    </source>
</evidence>
<accession>A0A1B2M276</accession>
<dbReference type="Pfam" id="PF09976">
    <property type="entry name" value="TPR_21"/>
    <property type="match status" value="1"/>
</dbReference>
<reference evidence="11 12" key="1">
    <citation type="submission" date="2016-08" db="EMBL/GenBank/DDBJ databases">
        <authorList>
            <person name="Seilhamer J.J."/>
        </authorList>
    </citation>
    <scope>NUCLEOTIDE SEQUENCE [LARGE SCALE GENOMIC DNA]</scope>
    <source>
        <strain evidence="11 12">BRTC-1</strain>
    </source>
</reference>
<gene>
    <name evidence="11" type="ORF">BFG52_13675</name>
</gene>
<dbReference type="AlphaFoldDB" id="A0A1B2M276"/>
<dbReference type="OrthoDB" id="9789675at2"/>
<dbReference type="Proteomes" id="UP000093391">
    <property type="component" value="Chromosome"/>
</dbReference>
<evidence type="ECO:0000256" key="9">
    <source>
        <dbReference type="SAM" id="Phobius"/>
    </source>
</evidence>
<evidence type="ECO:0000256" key="7">
    <source>
        <dbReference type="ARBA" id="ARBA00024197"/>
    </source>
</evidence>
<keyword evidence="2" id="KW-1003">Cell membrane</keyword>
<dbReference type="SUPFAM" id="SSF48452">
    <property type="entry name" value="TPR-like"/>
    <property type="match status" value="1"/>
</dbReference>
<proteinExistence type="inferred from homology"/>
<dbReference type="GO" id="GO:0044877">
    <property type="term" value="F:protein-containing complex binding"/>
    <property type="evidence" value="ECO:0007669"/>
    <property type="project" value="InterPro"/>
</dbReference>
<dbReference type="PIRSF" id="PIRSF006170">
    <property type="entry name" value="YfgM"/>
    <property type="match status" value="1"/>
</dbReference>
<evidence type="ECO:0000313" key="12">
    <source>
        <dbReference type="Proteomes" id="UP000093391"/>
    </source>
</evidence>
<comment type="similarity">
    <text evidence="7">Belongs to the YfgM family.</text>
</comment>